<dbReference type="Proteomes" id="UP000650582">
    <property type="component" value="Unassembled WGS sequence"/>
</dbReference>
<sequence length="357" mass="38880">MSSTPIIAQAWRYPVNLEAWNGHKTLELRDVEITPPKRDEVLVRLHAAALNYRVCNLTKVYRGIYSNGPDGQGHVPLSDGAGEVVAVGEGVTQWKKGDRVHSLFFETWCEGPNKAEHMSFSVGGSTTGCLTQYRIFDAKTLLPIPSHLSYEEAATIPCAALTAWHSFFEKQPITKDSTVLVLGSGGVSVFGAQLAKATGARVIATTSSTEKEDKYKSLGVDDVINYREIPQWWEKVRELTGGQGVEQVLEVGGQGTLVQSLKSVARQGIVHVIGALAQGEPTGETVQDVASALLFGQATMSGTFVGSKVMCERLDAFIAEHKIKPVVDRVFGWAEVHNAFDYQLKGSYFGKIIIKID</sequence>
<protein>
    <submittedName>
        <fullName evidence="2">Zinc-binding dehydrogenase</fullName>
    </submittedName>
</protein>
<evidence type="ECO:0000259" key="1">
    <source>
        <dbReference type="SMART" id="SM00829"/>
    </source>
</evidence>
<accession>A0A8H7H8A7</accession>
<gene>
    <name evidence="2" type="ORF">RHS04_04886</name>
</gene>
<dbReference type="SUPFAM" id="SSF51735">
    <property type="entry name" value="NAD(P)-binding Rossmann-fold domains"/>
    <property type="match status" value="1"/>
</dbReference>
<name>A0A8H7H8A7_9AGAM</name>
<dbReference type="InterPro" id="IPR013149">
    <property type="entry name" value="ADH-like_C"/>
</dbReference>
<proteinExistence type="predicted"/>
<dbReference type="CDD" id="cd08276">
    <property type="entry name" value="MDR7"/>
    <property type="match status" value="1"/>
</dbReference>
<dbReference type="InterPro" id="IPR052711">
    <property type="entry name" value="Zinc_ADH-like"/>
</dbReference>
<dbReference type="PANTHER" id="PTHR45033:SF2">
    <property type="entry name" value="ZINC-TYPE ALCOHOL DEHYDROGENASE-LIKE PROTEIN C1773.06C"/>
    <property type="match status" value="1"/>
</dbReference>
<reference evidence="2" key="1">
    <citation type="submission" date="2020-09" db="EMBL/GenBank/DDBJ databases">
        <title>Comparative genome analyses of four rice-infecting Rhizoctonia solani isolates reveal extensive enrichment of homogalacturonan modification genes.</title>
        <authorList>
            <person name="Lee D.-Y."/>
            <person name="Jeon J."/>
            <person name="Kim K.-T."/>
            <person name="Cheong K."/>
            <person name="Song H."/>
            <person name="Choi G."/>
            <person name="Ko J."/>
            <person name="Opiyo S.O."/>
            <person name="Zuo S."/>
            <person name="Madhav S."/>
            <person name="Lee Y.-H."/>
            <person name="Wang G.-L."/>
        </authorList>
    </citation>
    <scope>NUCLEOTIDE SEQUENCE</scope>
    <source>
        <strain evidence="2">AG1-IA YN-7</strain>
    </source>
</reference>
<dbReference type="SUPFAM" id="SSF50129">
    <property type="entry name" value="GroES-like"/>
    <property type="match status" value="1"/>
</dbReference>
<dbReference type="PANTHER" id="PTHR45033">
    <property type="match status" value="1"/>
</dbReference>
<evidence type="ECO:0000313" key="2">
    <source>
        <dbReference type="EMBL" id="KAF8680072.1"/>
    </source>
</evidence>
<dbReference type="GO" id="GO:0016491">
    <property type="term" value="F:oxidoreductase activity"/>
    <property type="evidence" value="ECO:0007669"/>
    <property type="project" value="InterPro"/>
</dbReference>
<dbReference type="EMBL" id="JACYCC010000037">
    <property type="protein sequence ID" value="KAF8680072.1"/>
    <property type="molecule type" value="Genomic_DNA"/>
</dbReference>
<evidence type="ECO:0000313" key="3">
    <source>
        <dbReference type="Proteomes" id="UP000650582"/>
    </source>
</evidence>
<organism evidence="2 3">
    <name type="scientific">Rhizoctonia solani</name>
    <dbReference type="NCBI Taxonomy" id="456999"/>
    <lineage>
        <taxon>Eukaryota</taxon>
        <taxon>Fungi</taxon>
        <taxon>Dikarya</taxon>
        <taxon>Basidiomycota</taxon>
        <taxon>Agaricomycotina</taxon>
        <taxon>Agaricomycetes</taxon>
        <taxon>Cantharellales</taxon>
        <taxon>Ceratobasidiaceae</taxon>
        <taxon>Rhizoctonia</taxon>
    </lineage>
</organism>
<dbReference type="Pfam" id="PF00107">
    <property type="entry name" value="ADH_zinc_N"/>
    <property type="match status" value="1"/>
</dbReference>
<comment type="caution">
    <text evidence="2">The sequence shown here is derived from an EMBL/GenBank/DDBJ whole genome shotgun (WGS) entry which is preliminary data.</text>
</comment>
<dbReference type="Pfam" id="PF08240">
    <property type="entry name" value="ADH_N"/>
    <property type="match status" value="1"/>
</dbReference>
<dbReference type="Gene3D" id="3.40.50.720">
    <property type="entry name" value="NAD(P)-binding Rossmann-like Domain"/>
    <property type="match status" value="1"/>
</dbReference>
<dbReference type="InterPro" id="IPR011032">
    <property type="entry name" value="GroES-like_sf"/>
</dbReference>
<dbReference type="InterPro" id="IPR020843">
    <property type="entry name" value="ER"/>
</dbReference>
<dbReference type="InterPro" id="IPR013154">
    <property type="entry name" value="ADH-like_N"/>
</dbReference>
<dbReference type="InterPro" id="IPR036291">
    <property type="entry name" value="NAD(P)-bd_dom_sf"/>
</dbReference>
<feature type="domain" description="Enoyl reductase (ER)" evidence="1">
    <location>
        <begin position="22"/>
        <end position="354"/>
    </location>
</feature>
<dbReference type="AlphaFoldDB" id="A0A8H7H8A7"/>
<dbReference type="Gene3D" id="3.90.180.10">
    <property type="entry name" value="Medium-chain alcohol dehydrogenases, catalytic domain"/>
    <property type="match status" value="1"/>
</dbReference>
<dbReference type="SMART" id="SM00829">
    <property type="entry name" value="PKS_ER"/>
    <property type="match status" value="1"/>
</dbReference>